<feature type="compositionally biased region" description="Polar residues" evidence="1">
    <location>
        <begin position="1"/>
        <end position="11"/>
    </location>
</feature>
<sequence>MSFFSRSSTPKTAGDGAEAAAGDAAADPKAAGDEPGLPVTYSIIAVAPEDSEIPTREYTDNQLADIEDLREYTAEITLPEDDEYYPWEARFLADPMVHARYMRAAKWHMADAKKRIKATLEWRREYRPDLIEPGEVEPENETGKIVLSGFDKQGRPLLIMRPGRQNTKESPRMVRYTVWFLERCIDLMPPGQEQLVIFLDYASISFSERTSMQMSRTVLHIMANHYVERLGRGIIVNAPWFFGAFFSAISPFIDPVSRDKVRFNPDLDELIAADQLESDYGGQVNFKYDHGVYWKELADFCRLAPDGGRLDSQGKPWVAPTGLGIKHAVDQLAGGEESEESTLAGTANGTKEATAEPEAAAEPAVTAAPAA</sequence>
<dbReference type="InterPro" id="IPR052578">
    <property type="entry name" value="PI_Transfer_CRAL-TRIO"/>
</dbReference>
<evidence type="ECO:0000313" key="3">
    <source>
        <dbReference type="EMBL" id="KAL1407835.1"/>
    </source>
</evidence>
<keyword evidence="4" id="KW-1185">Reference proteome</keyword>
<dbReference type="RefSeq" id="XP_069207779.1">
    <property type="nucleotide sequence ID" value="XM_069355708.1"/>
</dbReference>
<dbReference type="SUPFAM" id="SSF46938">
    <property type="entry name" value="CRAL/TRIO N-terminal domain"/>
    <property type="match status" value="1"/>
</dbReference>
<feature type="region of interest" description="Disordered" evidence="1">
    <location>
        <begin position="333"/>
        <end position="371"/>
    </location>
</feature>
<dbReference type="InterPro" id="IPR036865">
    <property type="entry name" value="CRAL-TRIO_dom_sf"/>
</dbReference>
<dbReference type="InterPro" id="IPR036273">
    <property type="entry name" value="CRAL/TRIO_N_dom_sf"/>
</dbReference>
<dbReference type="Gene3D" id="3.40.525.10">
    <property type="entry name" value="CRAL-TRIO lipid binding domain"/>
    <property type="match status" value="1"/>
</dbReference>
<feature type="region of interest" description="Disordered" evidence="1">
    <location>
        <begin position="1"/>
        <end position="33"/>
    </location>
</feature>
<name>A0ABR3PZA6_9TREE</name>
<evidence type="ECO:0000259" key="2">
    <source>
        <dbReference type="PROSITE" id="PS50191"/>
    </source>
</evidence>
<protein>
    <recommendedName>
        <fullName evidence="2">CRAL-TRIO domain-containing protein</fullName>
    </recommendedName>
</protein>
<reference evidence="3 4" key="1">
    <citation type="submission" date="2023-08" db="EMBL/GenBank/DDBJ databases">
        <title>Annotated Genome Sequence of Vanrija albida AlHP1.</title>
        <authorList>
            <person name="Herzog R."/>
        </authorList>
    </citation>
    <scope>NUCLEOTIDE SEQUENCE [LARGE SCALE GENOMIC DNA]</scope>
    <source>
        <strain evidence="3 4">AlHP1</strain>
    </source>
</reference>
<dbReference type="GeneID" id="95988314"/>
<dbReference type="Proteomes" id="UP001565368">
    <property type="component" value="Unassembled WGS sequence"/>
</dbReference>
<dbReference type="PANTHER" id="PTHR45824">
    <property type="entry name" value="GH16843P"/>
    <property type="match status" value="1"/>
</dbReference>
<dbReference type="PROSITE" id="PS50191">
    <property type="entry name" value="CRAL_TRIO"/>
    <property type="match status" value="1"/>
</dbReference>
<organism evidence="3 4">
    <name type="scientific">Vanrija albida</name>
    <dbReference type="NCBI Taxonomy" id="181172"/>
    <lineage>
        <taxon>Eukaryota</taxon>
        <taxon>Fungi</taxon>
        <taxon>Dikarya</taxon>
        <taxon>Basidiomycota</taxon>
        <taxon>Agaricomycotina</taxon>
        <taxon>Tremellomycetes</taxon>
        <taxon>Trichosporonales</taxon>
        <taxon>Trichosporonaceae</taxon>
        <taxon>Vanrija</taxon>
    </lineage>
</organism>
<gene>
    <name evidence="3" type="ORF">Q8F55_007271</name>
</gene>
<dbReference type="SMART" id="SM00516">
    <property type="entry name" value="SEC14"/>
    <property type="match status" value="1"/>
</dbReference>
<evidence type="ECO:0000313" key="4">
    <source>
        <dbReference type="Proteomes" id="UP001565368"/>
    </source>
</evidence>
<dbReference type="CDD" id="cd00170">
    <property type="entry name" value="SEC14"/>
    <property type="match status" value="1"/>
</dbReference>
<feature type="compositionally biased region" description="Polar residues" evidence="1">
    <location>
        <begin position="341"/>
        <end position="351"/>
    </location>
</feature>
<dbReference type="Pfam" id="PF00650">
    <property type="entry name" value="CRAL_TRIO"/>
    <property type="match status" value="1"/>
</dbReference>
<feature type="compositionally biased region" description="Low complexity" evidence="1">
    <location>
        <begin position="13"/>
        <end position="33"/>
    </location>
</feature>
<accession>A0ABR3PZA6</accession>
<comment type="caution">
    <text evidence="3">The sequence shown here is derived from an EMBL/GenBank/DDBJ whole genome shotgun (WGS) entry which is preliminary data.</text>
</comment>
<proteinExistence type="predicted"/>
<dbReference type="SUPFAM" id="SSF52087">
    <property type="entry name" value="CRAL/TRIO domain"/>
    <property type="match status" value="1"/>
</dbReference>
<dbReference type="EMBL" id="JBBXJM010000005">
    <property type="protein sequence ID" value="KAL1407835.1"/>
    <property type="molecule type" value="Genomic_DNA"/>
</dbReference>
<evidence type="ECO:0000256" key="1">
    <source>
        <dbReference type="SAM" id="MobiDB-lite"/>
    </source>
</evidence>
<dbReference type="InterPro" id="IPR001251">
    <property type="entry name" value="CRAL-TRIO_dom"/>
</dbReference>
<dbReference type="PANTHER" id="PTHR45824:SF29">
    <property type="entry name" value="GH16843P"/>
    <property type="match status" value="1"/>
</dbReference>
<feature type="domain" description="CRAL-TRIO" evidence="2">
    <location>
        <begin position="135"/>
        <end position="288"/>
    </location>
</feature>
<feature type="compositionally biased region" description="Low complexity" evidence="1">
    <location>
        <begin position="356"/>
        <end position="371"/>
    </location>
</feature>